<dbReference type="PROSITE" id="PS50873">
    <property type="entry name" value="PEROXIDASE_4"/>
    <property type="match status" value="1"/>
</dbReference>
<dbReference type="InterPro" id="IPR002016">
    <property type="entry name" value="Haem_peroxidase"/>
</dbReference>
<dbReference type="InterPro" id="IPR000823">
    <property type="entry name" value="Peroxidase_pln"/>
</dbReference>
<accession>A0AAD7Q7S0</accession>
<dbReference type="InterPro" id="IPR019794">
    <property type="entry name" value="Peroxidases_AS"/>
</dbReference>
<evidence type="ECO:0000256" key="5">
    <source>
        <dbReference type="ARBA" id="ARBA00022559"/>
    </source>
</evidence>
<evidence type="ECO:0000256" key="3">
    <source>
        <dbReference type="ARBA" id="ARBA00002322"/>
    </source>
</evidence>
<dbReference type="PRINTS" id="PR00461">
    <property type="entry name" value="PLPEROXIDASE"/>
</dbReference>
<feature type="binding site" evidence="11">
    <location>
        <position position="25"/>
    </location>
    <ligand>
        <name>Ca(2+)</name>
        <dbReference type="ChEBI" id="CHEBI:29108"/>
        <label>1</label>
    </ligand>
</feature>
<feature type="binding site" evidence="11">
    <location>
        <position position="29"/>
    </location>
    <ligand>
        <name>Ca(2+)</name>
        <dbReference type="ChEBI" id="CHEBI:29108"/>
        <label>1</label>
    </ligand>
</feature>
<dbReference type="PANTHER" id="PTHR31235">
    <property type="entry name" value="PEROXIDASE 25-RELATED"/>
    <property type="match status" value="1"/>
</dbReference>
<keyword evidence="8" id="KW-0560">Oxidoreductase</keyword>
<comment type="caution">
    <text evidence="16">The sequence shown here is derived from an EMBL/GenBank/DDBJ whole genome shotgun (WGS) entry which is preliminary data.</text>
</comment>
<protein>
    <recommendedName>
        <fullName evidence="4">peroxidase</fullName>
        <ecNumber evidence="4">1.11.1.7</ecNumber>
    </recommendedName>
</protein>
<dbReference type="InterPro" id="IPR010255">
    <property type="entry name" value="Haem_peroxidase_sf"/>
</dbReference>
<keyword evidence="9" id="KW-0408">Iron</keyword>
<dbReference type="EMBL" id="JARAOO010000003">
    <property type="protein sequence ID" value="KAJ7976452.1"/>
    <property type="molecule type" value="Genomic_DNA"/>
</dbReference>
<feature type="site" description="Transition state stabilizer" evidence="12">
    <location>
        <position position="15"/>
    </location>
</feature>
<comment type="similarity">
    <text evidence="14">Belongs to the peroxidase family.</text>
</comment>
<evidence type="ECO:0000256" key="2">
    <source>
        <dbReference type="ARBA" id="ARBA00001970"/>
    </source>
</evidence>
<comment type="cofactor">
    <cofactor evidence="2">
        <name>heme b</name>
        <dbReference type="ChEBI" id="CHEBI:60344"/>
    </cofactor>
</comment>
<reference evidence="16" key="1">
    <citation type="journal article" date="2023" name="Science">
        <title>Elucidation of the pathway for biosynthesis of saponin adjuvants from the soapbark tree.</title>
        <authorList>
            <person name="Reed J."/>
            <person name="Orme A."/>
            <person name="El-Demerdash A."/>
            <person name="Owen C."/>
            <person name="Martin L.B.B."/>
            <person name="Misra R.C."/>
            <person name="Kikuchi S."/>
            <person name="Rejzek M."/>
            <person name="Martin A.C."/>
            <person name="Harkess A."/>
            <person name="Leebens-Mack J."/>
            <person name="Louveau T."/>
            <person name="Stephenson M.J."/>
            <person name="Osbourn A."/>
        </authorList>
    </citation>
    <scope>NUCLEOTIDE SEQUENCE</scope>
    <source>
        <strain evidence="16">S10</strain>
    </source>
</reference>
<comment type="cofactor">
    <cofactor evidence="11">
        <name>Ca(2+)</name>
        <dbReference type="ChEBI" id="CHEBI:29108"/>
    </cofactor>
    <text evidence="11">Binds 2 calcium ions per subunit.</text>
</comment>
<sequence>MPSRGDRSITIALLRIHFHDCFVRGCDASVLIDSTNGRRSEKDAGPNLTVRGNEFIDEIKTRLEIACPSTVSCANIITLTTRDAVALAGGPRYNVPVRRLVRTSF</sequence>
<dbReference type="AlphaFoldDB" id="A0AAD7Q7S0"/>
<evidence type="ECO:0000256" key="14">
    <source>
        <dbReference type="RuleBase" id="RU004241"/>
    </source>
</evidence>
<keyword evidence="17" id="KW-1185">Reference proteome</keyword>
<evidence type="ECO:0000313" key="16">
    <source>
        <dbReference type="EMBL" id="KAJ7976452.1"/>
    </source>
</evidence>
<dbReference type="GO" id="GO:0046872">
    <property type="term" value="F:metal ion binding"/>
    <property type="evidence" value="ECO:0007669"/>
    <property type="project" value="UniProtKB-KW"/>
</dbReference>
<proteinExistence type="inferred from homology"/>
<feature type="binding site" evidence="11">
    <location>
        <position position="27"/>
    </location>
    <ligand>
        <name>Ca(2+)</name>
        <dbReference type="ChEBI" id="CHEBI:29108"/>
        <label>1</label>
    </ligand>
</feature>
<keyword evidence="13" id="KW-1015">Disulfide bond</keyword>
<evidence type="ECO:0000256" key="11">
    <source>
        <dbReference type="PIRSR" id="PIRSR600823-3"/>
    </source>
</evidence>
<evidence type="ECO:0000256" key="13">
    <source>
        <dbReference type="PIRSR" id="PIRSR600823-5"/>
    </source>
</evidence>
<dbReference type="Proteomes" id="UP001163823">
    <property type="component" value="Chromosome 3"/>
</dbReference>
<dbReference type="EC" id="1.11.1.7" evidence="4"/>
<keyword evidence="7 11" id="KW-0479">Metal-binding</keyword>
<evidence type="ECO:0000313" key="17">
    <source>
        <dbReference type="Proteomes" id="UP001163823"/>
    </source>
</evidence>
<evidence type="ECO:0000256" key="6">
    <source>
        <dbReference type="ARBA" id="ARBA00022617"/>
    </source>
</evidence>
<dbReference type="Pfam" id="PF00141">
    <property type="entry name" value="peroxidase"/>
    <property type="match status" value="1"/>
</dbReference>
<keyword evidence="11" id="KW-0106">Calcium</keyword>
<evidence type="ECO:0000256" key="4">
    <source>
        <dbReference type="ARBA" id="ARBA00012313"/>
    </source>
</evidence>
<feature type="disulfide bond" evidence="13">
    <location>
        <begin position="21"/>
        <end position="26"/>
    </location>
</feature>
<evidence type="ECO:0000256" key="8">
    <source>
        <dbReference type="ARBA" id="ARBA00023002"/>
    </source>
</evidence>
<dbReference type="PRINTS" id="PR00458">
    <property type="entry name" value="PEROXIDASE"/>
</dbReference>
<organism evidence="16 17">
    <name type="scientific">Quillaja saponaria</name>
    <name type="common">Soap bark tree</name>
    <dbReference type="NCBI Taxonomy" id="32244"/>
    <lineage>
        <taxon>Eukaryota</taxon>
        <taxon>Viridiplantae</taxon>
        <taxon>Streptophyta</taxon>
        <taxon>Embryophyta</taxon>
        <taxon>Tracheophyta</taxon>
        <taxon>Spermatophyta</taxon>
        <taxon>Magnoliopsida</taxon>
        <taxon>eudicotyledons</taxon>
        <taxon>Gunneridae</taxon>
        <taxon>Pentapetalae</taxon>
        <taxon>rosids</taxon>
        <taxon>fabids</taxon>
        <taxon>Fabales</taxon>
        <taxon>Quillajaceae</taxon>
        <taxon>Quillaja</taxon>
    </lineage>
</organism>
<evidence type="ECO:0000256" key="10">
    <source>
        <dbReference type="PIRSR" id="PIRSR600823-1"/>
    </source>
</evidence>
<name>A0AAD7Q7S0_QUISA</name>
<gene>
    <name evidence="16" type="ORF">O6P43_006233</name>
</gene>
<dbReference type="GO" id="GO:0140825">
    <property type="term" value="F:lactoperoxidase activity"/>
    <property type="evidence" value="ECO:0007669"/>
    <property type="project" value="UniProtKB-EC"/>
</dbReference>
<evidence type="ECO:0000256" key="1">
    <source>
        <dbReference type="ARBA" id="ARBA00000189"/>
    </source>
</evidence>
<comment type="catalytic activity">
    <reaction evidence="1">
        <text>2 a phenolic donor + H2O2 = 2 a phenolic radical donor + 2 H2O</text>
        <dbReference type="Rhea" id="RHEA:56136"/>
        <dbReference type="ChEBI" id="CHEBI:15377"/>
        <dbReference type="ChEBI" id="CHEBI:16240"/>
        <dbReference type="ChEBI" id="CHEBI:139520"/>
        <dbReference type="ChEBI" id="CHEBI:139521"/>
        <dbReference type="EC" id="1.11.1.7"/>
    </reaction>
</comment>
<keyword evidence="5 16" id="KW-0575">Peroxidase</keyword>
<dbReference type="GO" id="GO:0006979">
    <property type="term" value="P:response to oxidative stress"/>
    <property type="evidence" value="ECO:0007669"/>
    <property type="project" value="InterPro"/>
</dbReference>
<dbReference type="GO" id="GO:0020037">
    <property type="term" value="F:heme binding"/>
    <property type="evidence" value="ECO:0007669"/>
    <property type="project" value="InterPro"/>
</dbReference>
<feature type="binding site" evidence="11">
    <location>
        <position position="23"/>
    </location>
    <ligand>
        <name>Ca(2+)</name>
        <dbReference type="ChEBI" id="CHEBI:29108"/>
        <label>1</label>
    </ligand>
</feature>
<feature type="binding site" evidence="11">
    <location>
        <position position="41"/>
    </location>
    <ligand>
        <name>Ca(2+)</name>
        <dbReference type="ChEBI" id="CHEBI:29108"/>
        <label>1</label>
    </ligand>
</feature>
<comment type="function">
    <text evidence="3">Removal of H(2)O(2), oxidation of toxic reductants, biosynthesis and degradation of lignin, suberization, auxin catabolism, response to environmental stresses such as wounding, pathogen attack and oxidative stress. These functions might be dependent on each isozyme/isoform in each plant tissue.</text>
</comment>
<dbReference type="SUPFAM" id="SSF48113">
    <property type="entry name" value="Heme-dependent peroxidases"/>
    <property type="match status" value="1"/>
</dbReference>
<evidence type="ECO:0000256" key="9">
    <source>
        <dbReference type="ARBA" id="ARBA00023004"/>
    </source>
</evidence>
<feature type="binding site" evidence="11">
    <location>
        <position position="20"/>
    </location>
    <ligand>
        <name>Ca(2+)</name>
        <dbReference type="ChEBI" id="CHEBI:29108"/>
        <label>1</label>
    </ligand>
</feature>
<keyword evidence="6" id="KW-0349">Heme</keyword>
<feature type="active site" description="Proton acceptor" evidence="10">
    <location>
        <position position="19"/>
    </location>
</feature>
<dbReference type="Gene3D" id="1.10.520.10">
    <property type="match status" value="1"/>
</dbReference>
<evidence type="ECO:0000256" key="7">
    <source>
        <dbReference type="ARBA" id="ARBA00022723"/>
    </source>
</evidence>
<evidence type="ECO:0000256" key="12">
    <source>
        <dbReference type="PIRSR" id="PIRSR600823-4"/>
    </source>
</evidence>
<dbReference type="KEGG" id="qsa:O6P43_006233"/>
<dbReference type="PROSITE" id="PS00436">
    <property type="entry name" value="PEROXIDASE_2"/>
    <property type="match status" value="1"/>
</dbReference>
<feature type="domain" description="Plant heme peroxidase family profile" evidence="15">
    <location>
        <begin position="6"/>
        <end position="99"/>
    </location>
</feature>
<evidence type="ECO:0000259" key="15">
    <source>
        <dbReference type="PROSITE" id="PS50873"/>
    </source>
</evidence>